<dbReference type="InterPro" id="IPR023115">
    <property type="entry name" value="TIF_IF2_dom3"/>
</dbReference>
<dbReference type="SUPFAM" id="SSF52156">
    <property type="entry name" value="Initiation factor IF2/eIF5b, domain 3"/>
    <property type="match status" value="1"/>
</dbReference>
<gene>
    <name evidence="10" type="primary">infB</name>
    <name evidence="13" type="ORF">ENX68_02890</name>
</gene>
<comment type="subcellular location">
    <subcellularLocation>
        <location evidence="1 10">Cytoplasm</location>
    </subcellularLocation>
</comment>
<evidence type="ECO:0000256" key="7">
    <source>
        <dbReference type="ARBA" id="ARBA00022917"/>
    </source>
</evidence>
<feature type="binding site" evidence="10">
    <location>
        <begin position="303"/>
        <end position="306"/>
    </location>
    <ligand>
        <name>GTP</name>
        <dbReference type="ChEBI" id="CHEBI:37565"/>
    </ligand>
</feature>
<keyword evidence="8 10" id="KW-0342">GTP-binding</keyword>
<dbReference type="Gene3D" id="2.40.30.10">
    <property type="entry name" value="Translation factors"/>
    <property type="match status" value="2"/>
</dbReference>
<dbReference type="InterPro" id="IPR004161">
    <property type="entry name" value="EFTu-like_2"/>
</dbReference>
<dbReference type="Pfam" id="PF04760">
    <property type="entry name" value="IF2_N"/>
    <property type="match status" value="2"/>
</dbReference>
<sequence>MPQKVHDLAKSLGLSSDALIKMLEDIGIKAKGHMSILTDEEIKKIKEKIAEEKRRVKKEVFKPKTDFRQKEKPKKISEEEVRQTVKATLAKIEKGEIKKHYKKGEITKTVEAPKEKVVEVVEFMTVAEFAQTLDVPPSEVIKKCLNLGVMASLNQRLDLDTIAVLCDEFKCKMKVVSLEEQIKQKEEKELKYIKRPPVVTVMGHVDHGKTTLLDAITKLRVAESEYGKITQKIGAYQISYNGKLITFIDTPGHKDFTTMRARGAQVTDIVVLVVAADEGVMPQTIEAIDHARAANVPIIVAINKIDLPRANVNLVKAQLAKANVIVEEFGGKSICVETSALKNIGINDLLDAILVKAEELNLTAPINTKAKGVVLEANPEQGRGNVCTILVQEGILRKGDPFVCGTQAGRVRELLNENRKRIDEAGPSTPVLVLGFDGLPQTGEIFMVVDSERQAREIAYQRELVERARRMKAKRAKVTLLDLQEKIKKGEAKELNIILKADTAGSLEVLDEKLQELKIEDISINIVHKGVGKISVSDVYLAEVTNAICVGFHVGPDADALETAEREGVEIRTYRLIYEALDDLRSAMVGLLEPKTQEILIGEGEVREVFNVPKVGLVAGCYVKDGKVVRNAVAVILRDNKEIAKTKIISLKRFKDDVREVSAGYECGIGFENIMDLQKGDIIQFYKIEESVEDNSQ</sequence>
<organism evidence="13">
    <name type="scientific">candidate division WOR-3 bacterium</name>
    <dbReference type="NCBI Taxonomy" id="2052148"/>
    <lineage>
        <taxon>Bacteria</taxon>
        <taxon>Bacteria division WOR-3</taxon>
    </lineage>
</organism>
<dbReference type="SUPFAM" id="SSF52540">
    <property type="entry name" value="P-loop containing nucleoside triphosphate hydrolases"/>
    <property type="match status" value="1"/>
</dbReference>
<dbReference type="InterPro" id="IPR036925">
    <property type="entry name" value="TIF_IF2_dom3_sf"/>
</dbReference>
<dbReference type="InterPro" id="IPR015760">
    <property type="entry name" value="TIF_IF2"/>
</dbReference>
<dbReference type="InterPro" id="IPR053905">
    <property type="entry name" value="EF-G-like_DII"/>
</dbReference>
<dbReference type="Pfam" id="PF22042">
    <property type="entry name" value="EF-G_D2"/>
    <property type="match status" value="1"/>
</dbReference>
<evidence type="ECO:0000259" key="12">
    <source>
        <dbReference type="PROSITE" id="PS51722"/>
    </source>
</evidence>
<dbReference type="InterPro" id="IPR005225">
    <property type="entry name" value="Small_GTP-bd"/>
</dbReference>
<dbReference type="SUPFAM" id="SSF50447">
    <property type="entry name" value="Translation proteins"/>
    <property type="match status" value="2"/>
</dbReference>
<dbReference type="NCBIfam" id="TIGR00487">
    <property type="entry name" value="IF-2"/>
    <property type="match status" value="1"/>
</dbReference>
<dbReference type="GO" id="GO:0003924">
    <property type="term" value="F:GTPase activity"/>
    <property type="evidence" value="ECO:0007669"/>
    <property type="project" value="UniProtKB-UniRule"/>
</dbReference>
<protein>
    <recommendedName>
        <fullName evidence="3 10">Translation initiation factor IF-2</fullName>
    </recommendedName>
</protein>
<keyword evidence="4 10" id="KW-0963">Cytoplasm</keyword>
<keyword evidence="5 10" id="KW-0396">Initiation factor</keyword>
<dbReference type="CDD" id="cd03702">
    <property type="entry name" value="IF2_mtIF2_II"/>
    <property type="match status" value="1"/>
</dbReference>
<dbReference type="Pfam" id="PF11987">
    <property type="entry name" value="IF-2"/>
    <property type="match status" value="1"/>
</dbReference>
<evidence type="ECO:0000256" key="1">
    <source>
        <dbReference type="ARBA" id="ARBA00004496"/>
    </source>
</evidence>
<evidence type="ECO:0000256" key="6">
    <source>
        <dbReference type="ARBA" id="ARBA00022741"/>
    </source>
</evidence>
<keyword evidence="7 10" id="KW-0648">Protein biosynthesis</keyword>
<evidence type="ECO:0000256" key="10">
    <source>
        <dbReference type="HAMAP-Rule" id="MF_00100"/>
    </source>
</evidence>
<evidence type="ECO:0000313" key="13">
    <source>
        <dbReference type="EMBL" id="HGE77933.1"/>
    </source>
</evidence>
<dbReference type="Gene3D" id="1.10.10.2480">
    <property type="match status" value="1"/>
</dbReference>
<dbReference type="NCBIfam" id="TIGR00231">
    <property type="entry name" value="small_GTP"/>
    <property type="match status" value="1"/>
</dbReference>
<feature type="domain" description="Tr-type G" evidence="12">
    <location>
        <begin position="194"/>
        <end position="363"/>
    </location>
</feature>
<dbReference type="Gene3D" id="3.40.50.300">
    <property type="entry name" value="P-loop containing nucleotide triphosphate hydrolases"/>
    <property type="match status" value="1"/>
</dbReference>
<dbReference type="GO" id="GO:0003743">
    <property type="term" value="F:translation initiation factor activity"/>
    <property type="evidence" value="ECO:0007669"/>
    <property type="project" value="UniProtKB-UniRule"/>
</dbReference>
<name>A0A7V3RGY7_UNCW3</name>
<accession>A0A7V3RGY7</accession>
<dbReference type="PANTHER" id="PTHR43381:SF5">
    <property type="entry name" value="TR-TYPE G DOMAIN-CONTAINING PROTEIN"/>
    <property type="match status" value="1"/>
</dbReference>
<dbReference type="PROSITE" id="PS51722">
    <property type="entry name" value="G_TR_2"/>
    <property type="match status" value="1"/>
</dbReference>
<dbReference type="EMBL" id="DTOZ01000074">
    <property type="protein sequence ID" value="HGE77933.1"/>
    <property type="molecule type" value="Genomic_DNA"/>
</dbReference>
<proteinExistence type="inferred from homology"/>
<feature type="binding site" evidence="10">
    <location>
        <begin position="203"/>
        <end position="210"/>
    </location>
    <ligand>
        <name>GTP</name>
        <dbReference type="ChEBI" id="CHEBI:37565"/>
    </ligand>
</feature>
<keyword evidence="6 10" id="KW-0547">Nucleotide-binding</keyword>
<dbReference type="CDD" id="cd03692">
    <property type="entry name" value="mtIF2_IVc"/>
    <property type="match status" value="1"/>
</dbReference>
<dbReference type="Pfam" id="PF00009">
    <property type="entry name" value="GTP_EFTU"/>
    <property type="match status" value="1"/>
</dbReference>
<evidence type="ECO:0000256" key="4">
    <source>
        <dbReference type="ARBA" id="ARBA00022490"/>
    </source>
</evidence>
<dbReference type="GO" id="GO:0005829">
    <property type="term" value="C:cytosol"/>
    <property type="evidence" value="ECO:0007669"/>
    <property type="project" value="TreeGrafter"/>
</dbReference>
<dbReference type="FunFam" id="3.40.50.10050:FF:000001">
    <property type="entry name" value="Translation initiation factor IF-2"/>
    <property type="match status" value="1"/>
</dbReference>
<dbReference type="Gene3D" id="3.40.50.10050">
    <property type="entry name" value="Translation initiation factor IF- 2, domain 3"/>
    <property type="match status" value="1"/>
</dbReference>
<dbReference type="PANTHER" id="PTHR43381">
    <property type="entry name" value="TRANSLATION INITIATION FACTOR IF-2-RELATED"/>
    <property type="match status" value="1"/>
</dbReference>
<dbReference type="FunFam" id="2.40.30.10:FF:000008">
    <property type="entry name" value="Translation initiation factor IF-2"/>
    <property type="match status" value="1"/>
</dbReference>
<feature type="region of interest" description="G-domain" evidence="10">
    <location>
        <begin position="197"/>
        <end position="345"/>
    </location>
</feature>
<feature type="binding site" evidence="10">
    <location>
        <begin position="249"/>
        <end position="253"/>
    </location>
    <ligand>
        <name>GTP</name>
        <dbReference type="ChEBI" id="CHEBI:37565"/>
    </ligand>
</feature>
<evidence type="ECO:0000256" key="5">
    <source>
        <dbReference type="ARBA" id="ARBA00022540"/>
    </source>
</evidence>
<reference evidence="13" key="1">
    <citation type="journal article" date="2020" name="mSystems">
        <title>Genome- and Community-Level Interaction Insights into Carbon Utilization and Element Cycling Functions of Hydrothermarchaeota in Hydrothermal Sediment.</title>
        <authorList>
            <person name="Zhou Z."/>
            <person name="Liu Y."/>
            <person name="Xu W."/>
            <person name="Pan J."/>
            <person name="Luo Z.H."/>
            <person name="Li M."/>
        </authorList>
    </citation>
    <scope>NUCLEOTIDE SEQUENCE [LARGE SCALE GENOMIC DNA]</scope>
    <source>
        <strain evidence="13">SpSt-961</strain>
    </source>
</reference>
<comment type="similarity">
    <text evidence="2 10 11">Belongs to the TRAFAC class translation factor GTPase superfamily. Classic translation factor GTPase family. IF-2 subfamily.</text>
</comment>
<dbReference type="HAMAP" id="MF_00100_B">
    <property type="entry name" value="IF_2_B"/>
    <property type="match status" value="1"/>
</dbReference>
<evidence type="ECO:0000256" key="11">
    <source>
        <dbReference type="RuleBase" id="RU000644"/>
    </source>
</evidence>
<evidence type="ECO:0000256" key="9">
    <source>
        <dbReference type="ARBA" id="ARBA00025162"/>
    </source>
</evidence>
<dbReference type="InterPro" id="IPR044145">
    <property type="entry name" value="IF2_II"/>
</dbReference>
<dbReference type="Pfam" id="PF03144">
    <property type="entry name" value="GTP_EFTU_D2"/>
    <property type="match status" value="1"/>
</dbReference>
<dbReference type="AlphaFoldDB" id="A0A7V3RGY7"/>
<evidence type="ECO:0000256" key="2">
    <source>
        <dbReference type="ARBA" id="ARBA00007733"/>
    </source>
</evidence>
<dbReference type="CDD" id="cd01887">
    <property type="entry name" value="IF2_eIF5B"/>
    <property type="match status" value="1"/>
</dbReference>
<comment type="caution">
    <text evidence="13">The sequence shown here is derived from an EMBL/GenBank/DDBJ whole genome shotgun (WGS) entry which is preliminary data.</text>
</comment>
<dbReference type="InterPro" id="IPR009000">
    <property type="entry name" value="Transl_B-barrel_sf"/>
</dbReference>
<evidence type="ECO:0000256" key="8">
    <source>
        <dbReference type="ARBA" id="ARBA00023134"/>
    </source>
</evidence>
<dbReference type="InterPro" id="IPR027417">
    <property type="entry name" value="P-loop_NTPase"/>
</dbReference>
<comment type="function">
    <text evidence="9 10 11">One of the essential components for the initiation of protein synthesis. Protects formylmethionyl-tRNA from spontaneous hydrolysis and promotes its binding to the 30S ribosomal subunits. Also involved in the hydrolysis of GTP during the formation of the 70S ribosomal complex.</text>
</comment>
<dbReference type="InterPro" id="IPR000178">
    <property type="entry name" value="TF_IF2_bacterial-like"/>
</dbReference>
<dbReference type="InterPro" id="IPR006847">
    <property type="entry name" value="IF2_N"/>
</dbReference>
<dbReference type="FunFam" id="2.40.30.10:FF:000054">
    <property type="entry name" value="Translation initiation factor IF-2"/>
    <property type="match status" value="1"/>
</dbReference>
<dbReference type="GO" id="GO:0005525">
    <property type="term" value="F:GTP binding"/>
    <property type="evidence" value="ECO:0007669"/>
    <property type="project" value="UniProtKB-KW"/>
</dbReference>
<evidence type="ECO:0000256" key="3">
    <source>
        <dbReference type="ARBA" id="ARBA00020675"/>
    </source>
</evidence>
<dbReference type="InterPro" id="IPR000795">
    <property type="entry name" value="T_Tr_GTP-bd_dom"/>
</dbReference>
<dbReference type="FunFam" id="3.40.50.300:FF:000019">
    <property type="entry name" value="Translation initiation factor IF-2"/>
    <property type="match status" value="1"/>
</dbReference>